<gene>
    <name evidence="2" type="ORF">SAMN04489708_1508</name>
</gene>
<protein>
    <submittedName>
        <fullName evidence="2">Oxidoreductase molybdopterin binding domain-containing protein</fullName>
    </submittedName>
</protein>
<dbReference type="Proteomes" id="UP000199317">
    <property type="component" value="Unassembled WGS sequence"/>
</dbReference>
<accession>A0A1H0WRG6</accession>
<dbReference type="InterPro" id="IPR036374">
    <property type="entry name" value="OxRdtase_Mopterin-bd_sf"/>
</dbReference>
<organism evidence="2 3">
    <name type="scientific">Paracidovorax cattleyae</name>
    <dbReference type="NCBI Taxonomy" id="80868"/>
    <lineage>
        <taxon>Bacteria</taxon>
        <taxon>Pseudomonadati</taxon>
        <taxon>Pseudomonadota</taxon>
        <taxon>Betaproteobacteria</taxon>
        <taxon>Burkholderiales</taxon>
        <taxon>Comamonadaceae</taxon>
        <taxon>Paracidovorax</taxon>
    </lineage>
</organism>
<dbReference type="SUPFAM" id="SSF56524">
    <property type="entry name" value="Oxidoreductase molybdopterin-binding domain"/>
    <property type="match status" value="1"/>
</dbReference>
<reference evidence="3" key="1">
    <citation type="submission" date="2016-10" db="EMBL/GenBank/DDBJ databases">
        <authorList>
            <person name="Varghese N."/>
            <person name="Submissions S."/>
        </authorList>
    </citation>
    <scope>NUCLEOTIDE SEQUENCE [LARGE SCALE GENOMIC DNA]</scope>
    <source>
        <strain evidence="3">DSM 17101</strain>
    </source>
</reference>
<dbReference type="Gene3D" id="3.90.420.10">
    <property type="entry name" value="Oxidoreductase, molybdopterin-binding domain"/>
    <property type="match status" value="1"/>
</dbReference>
<keyword evidence="3" id="KW-1185">Reference proteome</keyword>
<dbReference type="AlphaFoldDB" id="A0A1H0WRG6"/>
<evidence type="ECO:0000313" key="2">
    <source>
        <dbReference type="EMBL" id="SDP93297.1"/>
    </source>
</evidence>
<sequence length="174" mass="18566">MDSNRRLLLHGLTCVSAVVGASLIGQRAAAAPVPSRAVSVAGAVASPAVYAAKDLGQFPAQPMDFKAPDGSVRRYTGALLRDVLTASKPLESDHNALRQSYVLARGTDGYFALFSWAELYITSIGDRAMLVYLRDGMPLADDEGAIALVSPSDSRPGPRYVKWLASVEFRRAIA</sequence>
<evidence type="ECO:0000259" key="1">
    <source>
        <dbReference type="Pfam" id="PF00174"/>
    </source>
</evidence>
<name>A0A1H0WRG6_9BURK</name>
<dbReference type="RefSeq" id="WP_092840096.1">
    <property type="nucleotide sequence ID" value="NZ_FNJL01000050.1"/>
</dbReference>
<proteinExistence type="predicted"/>
<dbReference type="InterPro" id="IPR000572">
    <property type="entry name" value="OxRdtase_Mopterin-bd_dom"/>
</dbReference>
<dbReference type="Pfam" id="PF00174">
    <property type="entry name" value="Oxidored_molyb"/>
    <property type="match status" value="1"/>
</dbReference>
<feature type="domain" description="Oxidoreductase molybdopterin-binding" evidence="1">
    <location>
        <begin position="71"/>
        <end position="170"/>
    </location>
</feature>
<dbReference type="OrthoDB" id="5366082at2"/>
<evidence type="ECO:0000313" key="3">
    <source>
        <dbReference type="Proteomes" id="UP000199317"/>
    </source>
</evidence>
<dbReference type="EMBL" id="FNJL01000050">
    <property type="protein sequence ID" value="SDP93297.1"/>
    <property type="molecule type" value="Genomic_DNA"/>
</dbReference>